<reference evidence="3" key="1">
    <citation type="submission" date="2020-01" db="EMBL/GenBank/DDBJ databases">
        <title>Insect and environment-associated Actinomycetes.</title>
        <authorList>
            <person name="Currrie C."/>
            <person name="Chevrette M."/>
            <person name="Carlson C."/>
            <person name="Stubbendieck R."/>
            <person name="Wendt-Pienkowski E."/>
        </authorList>
    </citation>
    <scope>NUCLEOTIDE SEQUENCE</scope>
    <source>
        <strain evidence="3">SID12501</strain>
    </source>
</reference>
<dbReference type="PANTHER" id="PTHR43364">
    <property type="entry name" value="NADH-SPECIFIC METHYLGLYOXAL REDUCTASE-RELATED"/>
    <property type="match status" value="1"/>
</dbReference>
<name>A0A6B3CA19_9ACTN</name>
<dbReference type="Gene3D" id="3.20.20.100">
    <property type="entry name" value="NADP-dependent oxidoreductase domain"/>
    <property type="match status" value="1"/>
</dbReference>
<dbReference type="InterPro" id="IPR023210">
    <property type="entry name" value="NADP_OxRdtase_dom"/>
</dbReference>
<feature type="non-terminal residue" evidence="3">
    <location>
        <position position="131"/>
    </location>
</feature>
<gene>
    <name evidence="3" type="ORF">G3I71_49500</name>
</gene>
<feature type="domain" description="NADP-dependent oxidoreductase" evidence="2">
    <location>
        <begin position="7"/>
        <end position="130"/>
    </location>
</feature>
<evidence type="ECO:0000259" key="2">
    <source>
        <dbReference type="Pfam" id="PF00248"/>
    </source>
</evidence>
<accession>A0A6B3CA19</accession>
<comment type="caution">
    <text evidence="3">The sequence shown here is derived from an EMBL/GenBank/DDBJ whole genome shotgun (WGS) entry which is preliminary data.</text>
</comment>
<dbReference type="GO" id="GO:0016491">
    <property type="term" value="F:oxidoreductase activity"/>
    <property type="evidence" value="ECO:0007669"/>
    <property type="project" value="UniProtKB-KW"/>
</dbReference>
<proteinExistence type="predicted"/>
<evidence type="ECO:0000256" key="1">
    <source>
        <dbReference type="ARBA" id="ARBA00023002"/>
    </source>
</evidence>
<dbReference type="InterPro" id="IPR050523">
    <property type="entry name" value="AKR_Detox_Biosynth"/>
</dbReference>
<dbReference type="EMBL" id="JAAGLU010000991">
    <property type="protein sequence ID" value="NEC93591.1"/>
    <property type="molecule type" value="Genomic_DNA"/>
</dbReference>
<dbReference type="PANTHER" id="PTHR43364:SF4">
    <property type="entry name" value="NAD(P)-LINKED OXIDOREDUCTASE SUPERFAMILY PROTEIN"/>
    <property type="match status" value="1"/>
</dbReference>
<dbReference type="SUPFAM" id="SSF51430">
    <property type="entry name" value="NAD(P)-linked oxidoreductase"/>
    <property type="match status" value="1"/>
</dbReference>
<keyword evidence="1" id="KW-0560">Oxidoreductase</keyword>
<dbReference type="Pfam" id="PF00248">
    <property type="entry name" value="Aldo_ket_red"/>
    <property type="match status" value="1"/>
</dbReference>
<protein>
    <submittedName>
        <fullName evidence="3">Aldo/keto reductase</fullName>
    </submittedName>
</protein>
<sequence length="131" mass="14576">DEVTSRACFDRFVEGRGNFFDTASTYTDGNSERLLGQFMGSDRDRFVVASKVTLCSPAGSRHPGDPNATGNNRKHLREELETSLRQLGTDRLDVLYLHAWDFATPILDVMRTLNEFVTSGKVAYLGVSNTP</sequence>
<organism evidence="3">
    <name type="scientific">Streptomyces sp. SID12501</name>
    <dbReference type="NCBI Taxonomy" id="2706042"/>
    <lineage>
        <taxon>Bacteria</taxon>
        <taxon>Bacillati</taxon>
        <taxon>Actinomycetota</taxon>
        <taxon>Actinomycetes</taxon>
        <taxon>Kitasatosporales</taxon>
        <taxon>Streptomycetaceae</taxon>
        <taxon>Streptomyces</taxon>
    </lineage>
</organism>
<dbReference type="AlphaFoldDB" id="A0A6B3CA19"/>
<dbReference type="InterPro" id="IPR036812">
    <property type="entry name" value="NAD(P)_OxRdtase_dom_sf"/>
</dbReference>
<dbReference type="GO" id="GO:0005829">
    <property type="term" value="C:cytosol"/>
    <property type="evidence" value="ECO:0007669"/>
    <property type="project" value="TreeGrafter"/>
</dbReference>
<dbReference type="RefSeq" id="WP_164325543.1">
    <property type="nucleotide sequence ID" value="NZ_JAAGLU010000991.1"/>
</dbReference>
<evidence type="ECO:0000313" key="3">
    <source>
        <dbReference type="EMBL" id="NEC93591.1"/>
    </source>
</evidence>
<feature type="non-terminal residue" evidence="3">
    <location>
        <position position="1"/>
    </location>
</feature>